<comment type="caution">
    <text evidence="2">The sequence shown here is derived from an EMBL/GenBank/DDBJ whole genome shotgun (WGS) entry which is preliminary data.</text>
</comment>
<evidence type="ECO:0000313" key="2">
    <source>
        <dbReference type="EMBL" id="RCN27144.1"/>
    </source>
</evidence>
<sequence length="89" mass="9711">MAKPSIHRVGMKLPVVILCALIISTSILAKKGNKCNADMATTYIDCDNKNTTVYAYNKTSGECVQCCGCFGPNRFEGKDKCVNKCVKKN</sequence>
<keyword evidence="3" id="KW-1185">Reference proteome</keyword>
<evidence type="ECO:0000313" key="3">
    <source>
        <dbReference type="Proteomes" id="UP000252519"/>
    </source>
</evidence>
<reference evidence="2 3" key="1">
    <citation type="submission" date="2014-10" db="EMBL/GenBank/DDBJ databases">
        <title>Draft genome of the hookworm Ancylostoma caninum.</title>
        <authorList>
            <person name="Mitreva M."/>
        </authorList>
    </citation>
    <scope>NUCLEOTIDE SEQUENCE [LARGE SCALE GENOMIC DNA]</scope>
    <source>
        <strain evidence="2 3">Baltimore</strain>
    </source>
</reference>
<dbReference type="SUPFAM" id="SSF57362">
    <property type="entry name" value="BPTI-like"/>
    <property type="match status" value="1"/>
</dbReference>
<feature type="signal peptide" evidence="1">
    <location>
        <begin position="1"/>
        <end position="29"/>
    </location>
</feature>
<accession>A0A368F4T2</accession>
<proteinExistence type="predicted"/>
<dbReference type="InterPro" id="IPR036880">
    <property type="entry name" value="Kunitz_BPTI_sf"/>
</dbReference>
<organism evidence="2 3">
    <name type="scientific">Ancylostoma caninum</name>
    <name type="common">Dog hookworm</name>
    <dbReference type="NCBI Taxonomy" id="29170"/>
    <lineage>
        <taxon>Eukaryota</taxon>
        <taxon>Metazoa</taxon>
        <taxon>Ecdysozoa</taxon>
        <taxon>Nematoda</taxon>
        <taxon>Chromadorea</taxon>
        <taxon>Rhabditida</taxon>
        <taxon>Rhabditina</taxon>
        <taxon>Rhabditomorpha</taxon>
        <taxon>Strongyloidea</taxon>
        <taxon>Ancylostomatidae</taxon>
        <taxon>Ancylostomatinae</taxon>
        <taxon>Ancylostoma</taxon>
    </lineage>
</organism>
<evidence type="ECO:0000256" key="1">
    <source>
        <dbReference type="SAM" id="SignalP"/>
    </source>
</evidence>
<name>A0A368F4T2_ANCCA</name>
<feature type="chain" id="PRO_5016850855" evidence="1">
    <location>
        <begin position="30"/>
        <end position="89"/>
    </location>
</feature>
<dbReference type="EMBL" id="JOJR01004842">
    <property type="protein sequence ID" value="RCN27144.1"/>
    <property type="molecule type" value="Genomic_DNA"/>
</dbReference>
<protein>
    <submittedName>
        <fullName evidence="2">Kunitz/Bovine pancreatic trypsin inhibitor domain protein</fullName>
    </submittedName>
</protein>
<dbReference type="Proteomes" id="UP000252519">
    <property type="component" value="Unassembled WGS sequence"/>
</dbReference>
<gene>
    <name evidence="2" type="ORF">ANCCAN_27123</name>
</gene>
<dbReference type="GO" id="GO:0004867">
    <property type="term" value="F:serine-type endopeptidase inhibitor activity"/>
    <property type="evidence" value="ECO:0007669"/>
    <property type="project" value="InterPro"/>
</dbReference>
<dbReference type="AlphaFoldDB" id="A0A368F4T2"/>
<keyword evidence="1" id="KW-0732">Signal</keyword>
<dbReference type="OrthoDB" id="4473401at2759"/>